<sequence>MYNGDSPRPHAPQSGWKRAFLEGLRKRDEATKPYEALMNEYIKLVLRFGTIGIPRGEGAGGGDADSSSEEVERLRQQLQKLNALLLDQASEHKGKVAELQYQVAELQTMRGKDDMLFRSLELEKQHLKYDIEQLQNERDADQEEILRLREALRLSEKRIEEQQKDNDSLFQASQTRFKENQELKREKGEYEDGISSYKDSEAAWLKETKEFFRQIIEGPGGASATSPPSALEERSGGGNGQISPSRRSQNSGAKDESCTASE</sequence>
<feature type="compositionally biased region" description="Basic and acidic residues" evidence="2">
    <location>
        <begin position="176"/>
        <end position="190"/>
    </location>
</feature>
<accession>A0A0G4FCP0</accession>
<dbReference type="AlphaFoldDB" id="A0A0G4FCP0"/>
<organism evidence="3">
    <name type="scientific">Chromera velia CCMP2878</name>
    <dbReference type="NCBI Taxonomy" id="1169474"/>
    <lineage>
        <taxon>Eukaryota</taxon>
        <taxon>Sar</taxon>
        <taxon>Alveolata</taxon>
        <taxon>Colpodellida</taxon>
        <taxon>Chromeraceae</taxon>
        <taxon>Chromera</taxon>
    </lineage>
</organism>
<protein>
    <submittedName>
        <fullName evidence="3">Uncharacterized protein</fullName>
    </submittedName>
</protein>
<proteinExistence type="predicted"/>
<evidence type="ECO:0000256" key="2">
    <source>
        <dbReference type="SAM" id="MobiDB-lite"/>
    </source>
</evidence>
<feature type="region of interest" description="Disordered" evidence="2">
    <location>
        <begin position="215"/>
        <end position="262"/>
    </location>
</feature>
<feature type="coiled-coil region" evidence="1">
    <location>
        <begin position="64"/>
        <end position="91"/>
    </location>
</feature>
<dbReference type="VEuPathDB" id="CryptoDB:Cvel_16185"/>
<feature type="region of interest" description="Disordered" evidence="2">
    <location>
        <begin position="159"/>
        <end position="196"/>
    </location>
</feature>
<reference evidence="3" key="1">
    <citation type="submission" date="2014-11" db="EMBL/GenBank/DDBJ databases">
        <authorList>
            <person name="Otto D Thomas"/>
            <person name="Naeem Raeece"/>
        </authorList>
    </citation>
    <scope>NUCLEOTIDE SEQUENCE</scope>
</reference>
<keyword evidence="1" id="KW-0175">Coiled coil</keyword>
<name>A0A0G4FCP0_9ALVE</name>
<evidence type="ECO:0000313" key="3">
    <source>
        <dbReference type="EMBL" id="CEM10395.1"/>
    </source>
</evidence>
<dbReference type="EMBL" id="CDMZ01000260">
    <property type="protein sequence ID" value="CEM10395.1"/>
    <property type="molecule type" value="Genomic_DNA"/>
</dbReference>
<evidence type="ECO:0000256" key="1">
    <source>
        <dbReference type="SAM" id="Coils"/>
    </source>
</evidence>
<gene>
    <name evidence="3" type="ORF">Cvel_16185</name>
</gene>
<feature type="compositionally biased region" description="Polar residues" evidence="2">
    <location>
        <begin position="241"/>
        <end position="252"/>
    </location>
</feature>
<feature type="compositionally biased region" description="Basic and acidic residues" evidence="2">
    <location>
        <begin position="253"/>
        <end position="262"/>
    </location>
</feature>